<protein>
    <submittedName>
        <fullName evidence="2">Uncharacterized protein</fullName>
    </submittedName>
</protein>
<feature type="region of interest" description="Disordered" evidence="1">
    <location>
        <begin position="1"/>
        <end position="31"/>
    </location>
</feature>
<sequence>MSDSEHSDVDTRTTTAAIGGSGQPKTTTLKGSKMDFHPAFAVSNIKNHIPILLEMEKDQYG</sequence>
<reference evidence="2 3" key="1">
    <citation type="journal article" date="2018" name="Front. Plant Sci.">
        <title>Red Clover (Trifolium pratense) and Zigzag Clover (T. medium) - A Picture of Genomic Similarities and Differences.</title>
        <authorList>
            <person name="Dluhosova J."/>
            <person name="Istvanek J."/>
            <person name="Nedelnik J."/>
            <person name="Repkova J."/>
        </authorList>
    </citation>
    <scope>NUCLEOTIDE SEQUENCE [LARGE SCALE GENOMIC DNA]</scope>
    <source>
        <strain evidence="3">cv. 10/8</strain>
        <tissue evidence="2">Leaf</tissue>
    </source>
</reference>
<name>A0A392VX87_9FABA</name>
<feature type="compositionally biased region" description="Basic and acidic residues" evidence="1">
    <location>
        <begin position="1"/>
        <end position="11"/>
    </location>
</feature>
<evidence type="ECO:0000313" key="2">
    <source>
        <dbReference type="EMBL" id="MCI91060.1"/>
    </source>
</evidence>
<evidence type="ECO:0000256" key="1">
    <source>
        <dbReference type="SAM" id="MobiDB-lite"/>
    </source>
</evidence>
<evidence type="ECO:0000313" key="3">
    <source>
        <dbReference type="Proteomes" id="UP000265520"/>
    </source>
</evidence>
<organism evidence="2 3">
    <name type="scientific">Trifolium medium</name>
    <dbReference type="NCBI Taxonomy" id="97028"/>
    <lineage>
        <taxon>Eukaryota</taxon>
        <taxon>Viridiplantae</taxon>
        <taxon>Streptophyta</taxon>
        <taxon>Embryophyta</taxon>
        <taxon>Tracheophyta</taxon>
        <taxon>Spermatophyta</taxon>
        <taxon>Magnoliopsida</taxon>
        <taxon>eudicotyledons</taxon>
        <taxon>Gunneridae</taxon>
        <taxon>Pentapetalae</taxon>
        <taxon>rosids</taxon>
        <taxon>fabids</taxon>
        <taxon>Fabales</taxon>
        <taxon>Fabaceae</taxon>
        <taxon>Papilionoideae</taxon>
        <taxon>50 kb inversion clade</taxon>
        <taxon>NPAAA clade</taxon>
        <taxon>Hologalegina</taxon>
        <taxon>IRL clade</taxon>
        <taxon>Trifolieae</taxon>
        <taxon>Trifolium</taxon>
    </lineage>
</organism>
<comment type="caution">
    <text evidence="2">The sequence shown here is derived from an EMBL/GenBank/DDBJ whole genome shotgun (WGS) entry which is preliminary data.</text>
</comment>
<dbReference type="EMBL" id="LXQA011261635">
    <property type="protein sequence ID" value="MCI91060.1"/>
    <property type="molecule type" value="Genomic_DNA"/>
</dbReference>
<keyword evidence="3" id="KW-1185">Reference proteome</keyword>
<feature type="non-terminal residue" evidence="2">
    <location>
        <position position="61"/>
    </location>
</feature>
<dbReference type="Proteomes" id="UP000265520">
    <property type="component" value="Unassembled WGS sequence"/>
</dbReference>
<accession>A0A392VX87</accession>
<dbReference type="AlphaFoldDB" id="A0A392VX87"/>
<proteinExistence type="predicted"/>